<gene>
    <name evidence="13" type="ORF">ZHD862_LOCUS24561</name>
</gene>
<evidence type="ECO:0000256" key="5">
    <source>
        <dbReference type="ARBA" id="ARBA00022912"/>
    </source>
</evidence>
<dbReference type="Pfam" id="PF00102">
    <property type="entry name" value="Y_phosphatase"/>
    <property type="match status" value="1"/>
</dbReference>
<feature type="transmembrane region" description="Helical" evidence="9">
    <location>
        <begin position="705"/>
        <end position="726"/>
    </location>
</feature>
<dbReference type="AlphaFoldDB" id="A0A814YY70"/>
<dbReference type="InterPro" id="IPR003595">
    <property type="entry name" value="Tyr_Pase_cat"/>
</dbReference>
<feature type="compositionally biased region" description="Basic and acidic residues" evidence="8">
    <location>
        <begin position="1110"/>
        <end position="1121"/>
    </location>
</feature>
<dbReference type="Pfam" id="PF18861">
    <property type="entry name" value="PTP_tm"/>
    <property type="match status" value="1"/>
</dbReference>
<dbReference type="Gene3D" id="2.60.40.10">
    <property type="entry name" value="Immunoglobulins"/>
    <property type="match status" value="2"/>
</dbReference>
<dbReference type="SUPFAM" id="SSF52799">
    <property type="entry name" value="(Phosphotyrosine protein) phosphatases II"/>
    <property type="match status" value="1"/>
</dbReference>
<dbReference type="SMART" id="SM00194">
    <property type="entry name" value="PTPc"/>
    <property type="match status" value="1"/>
</dbReference>
<dbReference type="InterPro" id="IPR016130">
    <property type="entry name" value="Tyr_Pase_AS"/>
</dbReference>
<dbReference type="InterPro" id="IPR000242">
    <property type="entry name" value="PTP_cat"/>
</dbReference>
<dbReference type="PANTHER" id="PTHR19134">
    <property type="entry name" value="RECEPTOR-TYPE TYROSINE-PROTEIN PHOSPHATASE"/>
    <property type="match status" value="1"/>
</dbReference>
<dbReference type="PRINTS" id="PR00700">
    <property type="entry name" value="PRTYPHPHTASE"/>
</dbReference>
<dbReference type="InterPro" id="IPR035940">
    <property type="entry name" value="CAP_sf"/>
</dbReference>
<sequence>MSNDTYNSIGNNNYERTNNTLINSKSNVANNGNPAFSNILTNETTIESTFLTVTHIETYTTSPLKTCDFNRSNDIVVKNRTSSMFTALITYNNCSSINSSELFVFVSESVVENCFVTEDIPHNMDDTIINVTCENIMNKAGRDWTFNIGSKFFHNQIIFNEIFIVTLEPLSLNTSTYIDVMIDKNLTSALIFIPNCTDICDIEYLIFRCSDSNGTLSENCTYTCSNIQFGSIYNLSLVRLPIPIADEDKNFFPEENLYKEFQTNLDKVTNFTFKDDYHDRKTAQIYFNHPRGNFDEIYLNCSTQDQHCSNNISILTNTTGNCSECDSITISPIIRGVSYQCQAITVKENFINVTSDQFSFRTDLEPVLYEKEGEKWFSNTTKFVFNVTQQSDFDRLESICITENNIYPCQNLAKEHNQCITTLENDGSLGCNYQCYFITKKSNYSNKFSKNFTMDIFPPTPNLSLNSKTSRSITVKWAISQPAYVECFELLLNQTQSVNLSKTTFSYTWKELLPNRQYKFRLLLNSKHIRSSQRLFVKTLEDAPEKPTDDDTINKILPIDNDTQSQSEQYVIEIDPSLFSNDNGIIYYYRIYIRQDLHKNTSEPDLIGTYYAALKNNSIDYLAFNITISPPNNSFLTDDNKLRLIIGNDTCRNDSNENIPCNGKLKADTTYKIIVNACTKVGCSSALSKSFHTKIQIQPQNSSKAIIWFIIIPILVVLIVAIFITWQRKHIKRPKLLIEYLHINQEVENEIYDEFKELERISPQYHKSDYDPKLAVYDRYKNIPARGTWEQTAVYLTGQHRSHDYINANKITSFDKKRTYIACQGPLEDTCQDFWDMIIQYKSKCYSYFPNGKGEQLKFLNIIVKVNHIENYSHTNLEIRHLSIRHYDVKHDVIHYYYTGWSDFSVIEATKLLALIERVNKHGSSPSSVCNRTTNSLLPTPIVVHCSAGVGRTGTYLTVDTIVRLLDRPNNELMTYELDVMGIVYHLRHQRVKMVQTKEQYLLIYRCVEQHLKQTNRLDVVLQESPIYVNFGDLPSKLTSNNYMNISIVNDVKINRSNIDPPRCDVNSENERLSSERSNTILHVYNHQDRSYTKTRRPTRDSLQNNYYPKIEHDNKNDHPQPRLPPRRSLAIDRYRQEALAQHNVYRAQCKADALQRNRTLDEIAQKWCEQLAATDNFTHSGTIEYGENSYKKTPFDFNNDSGTTPVIAWFSEKPKYTQKDPANALHFSQIVWKSTQFFGLGICNATNGGVIFVANYYPRGNYKDQFAQNVLCENTA</sequence>
<name>A0A814YY70_9BILA</name>
<dbReference type="InterPro" id="IPR029021">
    <property type="entry name" value="Prot-tyrosine_phosphatase-like"/>
</dbReference>
<dbReference type="InterPro" id="IPR036116">
    <property type="entry name" value="FN3_sf"/>
</dbReference>
<keyword evidence="3" id="KW-0732">Signal</keyword>
<dbReference type="PROSITE" id="PS50056">
    <property type="entry name" value="TYR_PHOSPHATASE_2"/>
    <property type="match status" value="1"/>
</dbReference>
<evidence type="ECO:0000256" key="4">
    <source>
        <dbReference type="ARBA" id="ARBA00022801"/>
    </source>
</evidence>
<dbReference type="PROSITE" id="PS50055">
    <property type="entry name" value="TYR_PHOSPHATASE_PTP"/>
    <property type="match status" value="1"/>
</dbReference>
<dbReference type="CDD" id="cd00063">
    <property type="entry name" value="FN3"/>
    <property type="match status" value="1"/>
</dbReference>
<dbReference type="GO" id="GO:0032502">
    <property type="term" value="P:developmental process"/>
    <property type="evidence" value="ECO:0007669"/>
    <property type="project" value="UniProtKB-ARBA"/>
</dbReference>
<feature type="domain" description="Fibronectin type-III" evidence="12">
    <location>
        <begin position="459"/>
        <end position="542"/>
    </location>
</feature>
<organism evidence="13 14">
    <name type="scientific">Rotaria sordida</name>
    <dbReference type="NCBI Taxonomy" id="392033"/>
    <lineage>
        <taxon>Eukaryota</taxon>
        <taxon>Metazoa</taxon>
        <taxon>Spiralia</taxon>
        <taxon>Gnathifera</taxon>
        <taxon>Rotifera</taxon>
        <taxon>Eurotatoria</taxon>
        <taxon>Bdelloidea</taxon>
        <taxon>Philodinida</taxon>
        <taxon>Philodinidae</taxon>
        <taxon>Rotaria</taxon>
    </lineage>
</organism>
<dbReference type="PROSITE" id="PS00383">
    <property type="entry name" value="TYR_PHOSPHATASE_1"/>
    <property type="match status" value="1"/>
</dbReference>
<dbReference type="InterPro" id="IPR003961">
    <property type="entry name" value="FN3_dom"/>
</dbReference>
<dbReference type="EMBL" id="CAJNOT010001678">
    <property type="protein sequence ID" value="CAF1234795.1"/>
    <property type="molecule type" value="Genomic_DNA"/>
</dbReference>
<dbReference type="Pfam" id="PF00041">
    <property type="entry name" value="fn3"/>
    <property type="match status" value="1"/>
</dbReference>
<dbReference type="PROSITE" id="PS50853">
    <property type="entry name" value="FN3"/>
    <property type="match status" value="1"/>
</dbReference>
<evidence type="ECO:0000259" key="12">
    <source>
        <dbReference type="PROSITE" id="PS50853"/>
    </source>
</evidence>
<dbReference type="InterPro" id="IPR000387">
    <property type="entry name" value="Tyr_Pase_dom"/>
</dbReference>
<dbReference type="GO" id="GO:0004725">
    <property type="term" value="F:protein tyrosine phosphatase activity"/>
    <property type="evidence" value="ECO:0007669"/>
    <property type="project" value="UniProtKB-EC"/>
</dbReference>
<comment type="caution">
    <text evidence="13">The sequence shown here is derived from an EMBL/GenBank/DDBJ whole genome shotgun (WGS) entry which is preliminary data.</text>
</comment>
<comment type="catalytic activity">
    <reaction evidence="7">
        <text>O-phospho-L-tyrosyl-[protein] + H2O = L-tyrosyl-[protein] + phosphate</text>
        <dbReference type="Rhea" id="RHEA:10684"/>
        <dbReference type="Rhea" id="RHEA-COMP:10136"/>
        <dbReference type="Rhea" id="RHEA-COMP:20101"/>
        <dbReference type="ChEBI" id="CHEBI:15377"/>
        <dbReference type="ChEBI" id="CHEBI:43474"/>
        <dbReference type="ChEBI" id="CHEBI:46858"/>
        <dbReference type="ChEBI" id="CHEBI:61978"/>
        <dbReference type="EC" id="3.1.3.48"/>
    </reaction>
</comment>
<dbReference type="EC" id="3.1.3.48" evidence="2"/>
<dbReference type="InterPro" id="IPR013783">
    <property type="entry name" value="Ig-like_fold"/>
</dbReference>
<evidence type="ECO:0000256" key="8">
    <source>
        <dbReference type="SAM" id="MobiDB-lite"/>
    </source>
</evidence>
<dbReference type="SUPFAM" id="SSF55797">
    <property type="entry name" value="PR-1-like"/>
    <property type="match status" value="1"/>
</dbReference>
<feature type="domain" description="Tyrosine specific protein phosphatases" evidence="11">
    <location>
        <begin position="910"/>
        <end position="1002"/>
    </location>
</feature>
<evidence type="ECO:0000259" key="11">
    <source>
        <dbReference type="PROSITE" id="PS50056"/>
    </source>
</evidence>
<comment type="subcellular location">
    <subcellularLocation>
        <location evidence="1">Membrane</location>
        <topology evidence="1">Single-pass type I membrane protein</topology>
    </subcellularLocation>
</comment>
<evidence type="ECO:0000256" key="1">
    <source>
        <dbReference type="ARBA" id="ARBA00004479"/>
    </source>
</evidence>
<evidence type="ECO:0000256" key="3">
    <source>
        <dbReference type="ARBA" id="ARBA00022729"/>
    </source>
</evidence>
<dbReference type="PANTHER" id="PTHR19134:SF449">
    <property type="entry name" value="TYROSINE-PROTEIN PHOSPHATASE 1"/>
    <property type="match status" value="1"/>
</dbReference>
<dbReference type="CDD" id="cd00047">
    <property type="entry name" value="PTPc"/>
    <property type="match status" value="1"/>
</dbReference>
<keyword evidence="9" id="KW-0812">Transmembrane</keyword>
<evidence type="ECO:0000256" key="9">
    <source>
        <dbReference type="SAM" id="Phobius"/>
    </source>
</evidence>
<evidence type="ECO:0000256" key="6">
    <source>
        <dbReference type="ARBA" id="ARBA00023136"/>
    </source>
</evidence>
<evidence type="ECO:0000313" key="14">
    <source>
        <dbReference type="Proteomes" id="UP000663864"/>
    </source>
</evidence>
<accession>A0A814YY70</accession>
<dbReference type="SUPFAM" id="SSF49265">
    <property type="entry name" value="Fibronectin type III"/>
    <property type="match status" value="1"/>
</dbReference>
<dbReference type="Gene3D" id="3.90.190.10">
    <property type="entry name" value="Protein tyrosine phosphatase superfamily"/>
    <property type="match status" value="1"/>
</dbReference>
<protein>
    <recommendedName>
        <fullName evidence="2">protein-tyrosine-phosphatase</fullName>
        <ecNumber evidence="2">3.1.3.48</ecNumber>
    </recommendedName>
</protein>
<dbReference type="GO" id="GO:0016020">
    <property type="term" value="C:membrane"/>
    <property type="evidence" value="ECO:0007669"/>
    <property type="project" value="UniProtKB-SubCell"/>
</dbReference>
<feature type="domain" description="Tyrosine-protein phosphatase" evidence="10">
    <location>
        <begin position="751"/>
        <end position="1011"/>
    </location>
</feature>
<evidence type="ECO:0000256" key="7">
    <source>
        <dbReference type="ARBA" id="ARBA00051722"/>
    </source>
</evidence>
<keyword evidence="5" id="KW-0904">Protein phosphatase</keyword>
<keyword evidence="4" id="KW-0378">Hydrolase</keyword>
<keyword evidence="6 9" id="KW-0472">Membrane</keyword>
<evidence type="ECO:0000313" key="13">
    <source>
        <dbReference type="EMBL" id="CAF1234795.1"/>
    </source>
</evidence>
<dbReference type="SMART" id="SM00198">
    <property type="entry name" value="SCP"/>
    <property type="match status" value="1"/>
</dbReference>
<keyword evidence="9" id="KW-1133">Transmembrane helix</keyword>
<dbReference type="InterPro" id="IPR050348">
    <property type="entry name" value="Protein-Tyr_Phosphatase"/>
</dbReference>
<feature type="region of interest" description="Disordered" evidence="8">
    <location>
        <begin position="1088"/>
        <end position="1126"/>
    </location>
</feature>
<dbReference type="Gene3D" id="3.40.33.10">
    <property type="entry name" value="CAP"/>
    <property type="match status" value="1"/>
</dbReference>
<dbReference type="Proteomes" id="UP000663864">
    <property type="component" value="Unassembled WGS sequence"/>
</dbReference>
<dbReference type="SMART" id="SM00404">
    <property type="entry name" value="PTPc_motif"/>
    <property type="match status" value="1"/>
</dbReference>
<dbReference type="InterPro" id="IPR014044">
    <property type="entry name" value="CAP_dom"/>
</dbReference>
<proteinExistence type="predicted"/>
<dbReference type="InterPro" id="IPR041201">
    <property type="entry name" value="PTPRJ_TM"/>
</dbReference>
<reference evidence="13" key="1">
    <citation type="submission" date="2021-02" db="EMBL/GenBank/DDBJ databases">
        <authorList>
            <person name="Nowell W R."/>
        </authorList>
    </citation>
    <scope>NUCLEOTIDE SEQUENCE</scope>
</reference>
<evidence type="ECO:0000256" key="2">
    <source>
        <dbReference type="ARBA" id="ARBA00013064"/>
    </source>
</evidence>
<dbReference type="Pfam" id="PF00188">
    <property type="entry name" value="CAP"/>
    <property type="match status" value="1"/>
</dbReference>
<evidence type="ECO:0000259" key="10">
    <source>
        <dbReference type="PROSITE" id="PS50055"/>
    </source>
</evidence>